<dbReference type="GO" id="GO:0006824">
    <property type="term" value="P:cobalt ion transport"/>
    <property type="evidence" value="ECO:0007669"/>
    <property type="project" value="InterPro"/>
</dbReference>
<reference evidence="7" key="2">
    <citation type="journal article" date="2021" name="PeerJ">
        <title>Extensive microbial diversity within the chicken gut microbiome revealed by metagenomics and culture.</title>
        <authorList>
            <person name="Gilroy R."/>
            <person name="Ravi A."/>
            <person name="Getino M."/>
            <person name="Pursley I."/>
            <person name="Horton D.L."/>
            <person name="Alikhan N.F."/>
            <person name="Baker D."/>
            <person name="Gharbi K."/>
            <person name="Hall N."/>
            <person name="Watson M."/>
            <person name="Adriaenssens E.M."/>
            <person name="Foster-Nyarko E."/>
            <person name="Jarju S."/>
            <person name="Secka A."/>
            <person name="Antonio M."/>
            <person name="Oren A."/>
            <person name="Chaudhuri R.R."/>
            <person name="La Ragione R."/>
            <person name="Hildebrand F."/>
            <person name="Pallen M.J."/>
        </authorList>
    </citation>
    <scope>NUCLEOTIDE SEQUENCE</scope>
    <source>
        <strain evidence="7">CHK181-108</strain>
    </source>
</reference>
<proteinExistence type="predicted"/>
<dbReference type="NCBIfam" id="TIGR02454">
    <property type="entry name" value="ECF_T_CbiQ"/>
    <property type="match status" value="1"/>
</dbReference>
<feature type="transmembrane region" description="Helical" evidence="6">
    <location>
        <begin position="63"/>
        <end position="82"/>
    </location>
</feature>
<organism evidence="7 8">
    <name type="scientific">Candidatus Ornithomonoglobus intestinigallinarum</name>
    <dbReference type="NCBI Taxonomy" id="2840894"/>
    <lineage>
        <taxon>Bacteria</taxon>
        <taxon>Bacillati</taxon>
        <taxon>Bacillota</taxon>
        <taxon>Clostridia</taxon>
        <taxon>Candidatus Ornithomonoglobus</taxon>
    </lineage>
</organism>
<evidence type="ECO:0000256" key="2">
    <source>
        <dbReference type="ARBA" id="ARBA00022475"/>
    </source>
</evidence>
<evidence type="ECO:0000313" key="7">
    <source>
        <dbReference type="EMBL" id="HIT85309.1"/>
    </source>
</evidence>
<dbReference type="Proteomes" id="UP000824165">
    <property type="component" value="Unassembled WGS sequence"/>
</dbReference>
<keyword evidence="2" id="KW-1003">Cell membrane</keyword>
<dbReference type="PANTHER" id="PTHR43723:SF1">
    <property type="entry name" value="COBALT TRANSPORT PROTEIN CBIQ"/>
    <property type="match status" value="1"/>
</dbReference>
<evidence type="ECO:0000256" key="3">
    <source>
        <dbReference type="ARBA" id="ARBA00022692"/>
    </source>
</evidence>
<feature type="transmembrane region" description="Helical" evidence="6">
    <location>
        <begin position="119"/>
        <end position="139"/>
    </location>
</feature>
<dbReference type="InterPro" id="IPR003339">
    <property type="entry name" value="ABC/ECF_trnsptr_transmembrane"/>
</dbReference>
<keyword evidence="3 6" id="KW-0812">Transmembrane</keyword>
<protein>
    <submittedName>
        <fullName evidence="7">Cobalt ECF transporter T component CbiQ</fullName>
    </submittedName>
</protein>
<feature type="transmembrane region" description="Helical" evidence="6">
    <location>
        <begin position="229"/>
        <end position="247"/>
    </location>
</feature>
<sequence>MMTDKEAQKSRLSGISPALKLCVSLYCIINCAASNNVVTSTATLIIMSFAVCFFGGLRFSRLLRFYAIPLFFAVTGSAALMFEPGSSGAVISFFDVSITRPGLIGAAEMLMRCMGAVSAAFFLSLTTPAHAVFAVLYGAPLPSFITETAELIYRYIFVLHGSYKKIYVAQMSRLGYSNLKASYRSTALIGAAVFIKAVNTAKRAGAALECRGCEGSVKALKRKYETKPAHILLSVILCAFLTCTGVIF</sequence>
<dbReference type="CDD" id="cd16914">
    <property type="entry name" value="EcfT"/>
    <property type="match status" value="1"/>
</dbReference>
<feature type="transmembrane region" description="Helical" evidence="6">
    <location>
        <begin position="37"/>
        <end position="56"/>
    </location>
</feature>
<feature type="transmembrane region" description="Helical" evidence="6">
    <location>
        <begin position="12"/>
        <end position="31"/>
    </location>
</feature>
<keyword evidence="5 6" id="KW-0472">Membrane</keyword>
<accession>A0A9D1H4F8</accession>
<evidence type="ECO:0000256" key="6">
    <source>
        <dbReference type="SAM" id="Phobius"/>
    </source>
</evidence>
<evidence type="ECO:0000256" key="4">
    <source>
        <dbReference type="ARBA" id="ARBA00022989"/>
    </source>
</evidence>
<evidence type="ECO:0000256" key="5">
    <source>
        <dbReference type="ARBA" id="ARBA00023136"/>
    </source>
</evidence>
<dbReference type="EMBL" id="DVLU01000051">
    <property type="protein sequence ID" value="HIT85309.1"/>
    <property type="molecule type" value="Genomic_DNA"/>
</dbReference>
<gene>
    <name evidence="7" type="primary">cbiQ</name>
    <name evidence="7" type="ORF">IAA60_05315</name>
</gene>
<dbReference type="AlphaFoldDB" id="A0A9D1H4F8"/>
<evidence type="ECO:0000313" key="8">
    <source>
        <dbReference type="Proteomes" id="UP000824165"/>
    </source>
</evidence>
<comment type="subcellular location">
    <subcellularLocation>
        <location evidence="1">Cell membrane</location>
        <topology evidence="1">Multi-pass membrane protein</topology>
    </subcellularLocation>
</comment>
<evidence type="ECO:0000256" key="1">
    <source>
        <dbReference type="ARBA" id="ARBA00004651"/>
    </source>
</evidence>
<dbReference type="GO" id="GO:0043190">
    <property type="term" value="C:ATP-binding cassette (ABC) transporter complex"/>
    <property type="evidence" value="ECO:0007669"/>
    <property type="project" value="InterPro"/>
</dbReference>
<reference evidence="7" key="1">
    <citation type="submission" date="2020-10" db="EMBL/GenBank/DDBJ databases">
        <authorList>
            <person name="Gilroy R."/>
        </authorList>
    </citation>
    <scope>NUCLEOTIDE SEQUENCE</scope>
    <source>
        <strain evidence="7">CHK181-108</strain>
    </source>
</reference>
<comment type="caution">
    <text evidence="7">The sequence shown here is derived from an EMBL/GenBank/DDBJ whole genome shotgun (WGS) entry which is preliminary data.</text>
</comment>
<dbReference type="InterPro" id="IPR012809">
    <property type="entry name" value="ECF_CbiQ"/>
</dbReference>
<name>A0A9D1H4F8_9FIRM</name>
<keyword evidence="4 6" id="KW-1133">Transmembrane helix</keyword>
<dbReference type="InterPro" id="IPR052770">
    <property type="entry name" value="Cobalt_transport_CbiQ"/>
</dbReference>
<dbReference type="Pfam" id="PF02361">
    <property type="entry name" value="CbiQ"/>
    <property type="match status" value="1"/>
</dbReference>
<dbReference type="PANTHER" id="PTHR43723">
    <property type="entry name" value="COBALT TRANSPORT PROTEIN CBIQ"/>
    <property type="match status" value="1"/>
</dbReference>